<dbReference type="GO" id="GO:0000977">
    <property type="term" value="F:RNA polymerase II transcription regulatory region sequence-specific DNA binding"/>
    <property type="evidence" value="ECO:0007669"/>
    <property type="project" value="TreeGrafter"/>
</dbReference>
<organism evidence="9">
    <name type="scientific">Medioppia subpectinata</name>
    <dbReference type="NCBI Taxonomy" id="1979941"/>
    <lineage>
        <taxon>Eukaryota</taxon>
        <taxon>Metazoa</taxon>
        <taxon>Ecdysozoa</taxon>
        <taxon>Arthropoda</taxon>
        <taxon>Chelicerata</taxon>
        <taxon>Arachnida</taxon>
        <taxon>Acari</taxon>
        <taxon>Acariformes</taxon>
        <taxon>Sarcoptiformes</taxon>
        <taxon>Oribatida</taxon>
        <taxon>Brachypylina</taxon>
        <taxon>Oppioidea</taxon>
        <taxon>Oppiidae</taxon>
        <taxon>Medioppia</taxon>
    </lineage>
</organism>
<feature type="region of interest" description="Disordered" evidence="7">
    <location>
        <begin position="425"/>
        <end position="515"/>
    </location>
</feature>
<evidence type="ECO:0000259" key="8">
    <source>
        <dbReference type="PROSITE" id="PS50118"/>
    </source>
</evidence>
<evidence type="ECO:0000256" key="5">
    <source>
        <dbReference type="ARBA" id="ARBA00023242"/>
    </source>
</evidence>
<proteinExistence type="predicted"/>
<dbReference type="Pfam" id="PF00505">
    <property type="entry name" value="HMG_box"/>
    <property type="match status" value="1"/>
</dbReference>
<feature type="compositionally biased region" description="Acidic residues" evidence="7">
    <location>
        <begin position="338"/>
        <end position="348"/>
    </location>
</feature>
<keyword evidence="1" id="KW-0597">Phosphoprotein</keyword>
<dbReference type="EMBL" id="OC855837">
    <property type="protein sequence ID" value="CAD7622749.1"/>
    <property type="molecule type" value="Genomic_DNA"/>
</dbReference>
<feature type="region of interest" description="Disordered" evidence="7">
    <location>
        <begin position="644"/>
        <end position="672"/>
    </location>
</feature>
<feature type="compositionally biased region" description="Basic and acidic residues" evidence="7">
    <location>
        <begin position="644"/>
        <end position="654"/>
    </location>
</feature>
<reference evidence="9" key="1">
    <citation type="submission" date="2020-11" db="EMBL/GenBank/DDBJ databases">
        <authorList>
            <person name="Tran Van P."/>
        </authorList>
    </citation>
    <scope>NUCLEOTIDE SEQUENCE</scope>
</reference>
<dbReference type="SUPFAM" id="SSF47095">
    <property type="entry name" value="HMG-box"/>
    <property type="match status" value="1"/>
</dbReference>
<name>A0A7R9KH01_9ACAR</name>
<feature type="compositionally biased region" description="Polar residues" evidence="7">
    <location>
        <begin position="612"/>
        <end position="632"/>
    </location>
</feature>
<feature type="compositionally biased region" description="Basic and acidic residues" evidence="7">
    <location>
        <begin position="25"/>
        <end position="42"/>
    </location>
</feature>
<feature type="compositionally biased region" description="Polar residues" evidence="7">
    <location>
        <begin position="43"/>
        <end position="61"/>
    </location>
</feature>
<evidence type="ECO:0000256" key="2">
    <source>
        <dbReference type="ARBA" id="ARBA00023015"/>
    </source>
</evidence>
<sequence>ETISPSHCESGVKADDHLLAGGLHTDGRNHKSDSSSDEERNIKTGSNTSVQNIMSPSSQSQKRPMNAFLIFCKRHRSVVRQKYPHLENRSITKILGEWWAALDGDQKQKYTELARQYKEAFMKANPHFKWYKTTDLRPPIAPPSPPPPPPPVVPTVLVQNTPRPAAQPNQTQSTPKPPKKRYLENLENGEYTRVTNNANHNVMSNANTNGGQAMGTSGSKCANNAGPPILDIETANRVIENALSGSLSLSCSSNANTNREQSAFNSDIINGHINSVLEQHSIETRELEALERSSHKAREEPPVGTSSSSKATHSTSVDKSATNSISNPVIGSPHMASDEEDMEDDNSVDDEKPLNLSASTVLRTSNQDIIDHFIDKLLSTGIEGSTSSSLSLPFSSSSLSLMSTNDDRNNKTINNVMNNNHRIVNNKSNNHNLSDNTNHCNTLSTNTGPNSASNRAQSRKDRSCKGKRYLEILSENKMAKRSRTVSSMSANSDKDEGSSGKNQSSKEQLNGGCGSGGSKWVSGGFDLEEHIKQLPQLGDTHLLNALSHSKANNKTTINSSLSSCPKSGTTDDMTHHMKPDATNNCVVSNESNNNSMSDRSNSDNEDNEMNVTNGDSNQLIQNTPKHYTTDANVSKATVETELKRVDSNVDKTQDTDTSANRSSREDSIKHKSAEESVVVNVNNSSDNTLVNNSLSSSQGIEFSDGLSALAEVALQQQRNTV</sequence>
<dbReference type="InterPro" id="IPR049523">
    <property type="entry name" value="BBX_HMG-box"/>
</dbReference>
<evidence type="ECO:0000256" key="6">
    <source>
        <dbReference type="PROSITE-ProRule" id="PRU00267"/>
    </source>
</evidence>
<feature type="compositionally biased region" description="Polar residues" evidence="7">
    <location>
        <begin position="499"/>
        <end position="508"/>
    </location>
</feature>
<dbReference type="PANTHER" id="PTHR13059:SF10">
    <property type="entry name" value="HMG BOX TRANSCRIPTION FACTOR BBX"/>
    <property type="match status" value="1"/>
</dbReference>
<dbReference type="GO" id="GO:0000981">
    <property type="term" value="F:DNA-binding transcription factor activity, RNA polymerase II-specific"/>
    <property type="evidence" value="ECO:0007669"/>
    <property type="project" value="TreeGrafter"/>
</dbReference>
<feature type="domain" description="HMG box" evidence="8">
    <location>
        <begin position="61"/>
        <end position="129"/>
    </location>
</feature>
<evidence type="ECO:0000256" key="1">
    <source>
        <dbReference type="ARBA" id="ARBA00022553"/>
    </source>
</evidence>
<dbReference type="InterPro" id="IPR052412">
    <property type="entry name" value="CC-Dev_Transcription_Reg"/>
</dbReference>
<dbReference type="AlphaFoldDB" id="A0A7R9KH01"/>
<evidence type="ECO:0000313" key="9">
    <source>
        <dbReference type="EMBL" id="CAD7622749.1"/>
    </source>
</evidence>
<keyword evidence="5 6" id="KW-0539">Nucleus</keyword>
<feature type="compositionally biased region" description="Basic and acidic residues" evidence="7">
    <location>
        <begin position="662"/>
        <end position="672"/>
    </location>
</feature>
<feature type="compositionally biased region" description="Basic and acidic residues" evidence="7">
    <location>
        <begin position="289"/>
        <end position="301"/>
    </location>
</feature>
<keyword evidence="10" id="KW-1185">Reference proteome</keyword>
<dbReference type="PROSITE" id="PS50118">
    <property type="entry name" value="HMG_BOX_2"/>
    <property type="match status" value="1"/>
</dbReference>
<dbReference type="InterPro" id="IPR009071">
    <property type="entry name" value="HMG_box_dom"/>
</dbReference>
<feature type="region of interest" description="Disordered" evidence="7">
    <location>
        <begin position="289"/>
        <end position="352"/>
    </location>
</feature>
<dbReference type="Proteomes" id="UP000759131">
    <property type="component" value="Unassembled WGS sequence"/>
</dbReference>
<feature type="region of interest" description="Disordered" evidence="7">
    <location>
        <begin position="137"/>
        <end position="182"/>
    </location>
</feature>
<feature type="compositionally biased region" description="Pro residues" evidence="7">
    <location>
        <begin position="139"/>
        <end position="153"/>
    </location>
</feature>
<dbReference type="Gene3D" id="1.10.30.10">
    <property type="entry name" value="High mobility group box domain"/>
    <property type="match status" value="1"/>
</dbReference>
<feature type="non-terminal residue" evidence="9">
    <location>
        <position position="721"/>
    </location>
</feature>
<keyword evidence="2" id="KW-0805">Transcription regulation</keyword>
<feature type="DNA-binding region" description="HMG box" evidence="6">
    <location>
        <begin position="61"/>
        <end position="129"/>
    </location>
</feature>
<feature type="compositionally biased region" description="Polar residues" evidence="7">
    <location>
        <begin position="159"/>
        <end position="174"/>
    </location>
</feature>
<dbReference type="InterPro" id="IPR036910">
    <property type="entry name" value="HMG_box_dom_sf"/>
</dbReference>
<evidence type="ECO:0000256" key="3">
    <source>
        <dbReference type="ARBA" id="ARBA00023125"/>
    </source>
</evidence>
<keyword evidence="4" id="KW-0804">Transcription</keyword>
<evidence type="ECO:0000256" key="7">
    <source>
        <dbReference type="SAM" id="MobiDB-lite"/>
    </source>
</evidence>
<feature type="compositionally biased region" description="Polar residues" evidence="7">
    <location>
        <begin position="442"/>
        <end position="456"/>
    </location>
</feature>
<dbReference type="EMBL" id="CAJPIZ010001262">
    <property type="protein sequence ID" value="CAG2103179.1"/>
    <property type="molecule type" value="Genomic_DNA"/>
</dbReference>
<feature type="compositionally biased region" description="Polar residues" evidence="7">
    <location>
        <begin position="317"/>
        <end position="329"/>
    </location>
</feature>
<dbReference type="PANTHER" id="PTHR13059">
    <property type="entry name" value="HMG-BOX TRANSCRIPTION FACTOR BBX"/>
    <property type="match status" value="1"/>
</dbReference>
<feature type="compositionally biased region" description="Low complexity" evidence="7">
    <location>
        <begin position="425"/>
        <end position="441"/>
    </location>
</feature>
<feature type="compositionally biased region" description="Polar residues" evidence="7">
    <location>
        <begin position="554"/>
        <end position="571"/>
    </location>
</feature>
<feature type="region of interest" description="Disordered" evidence="7">
    <location>
        <begin position="554"/>
        <end position="632"/>
    </location>
</feature>
<feature type="compositionally biased region" description="Low complexity" evidence="7">
    <location>
        <begin position="305"/>
        <end position="315"/>
    </location>
</feature>
<evidence type="ECO:0000313" key="10">
    <source>
        <dbReference type="Proteomes" id="UP000759131"/>
    </source>
</evidence>
<dbReference type="OrthoDB" id="2377365at2759"/>
<protein>
    <recommendedName>
        <fullName evidence="8">HMG box domain-containing protein</fullName>
    </recommendedName>
</protein>
<dbReference type="SMART" id="SM00398">
    <property type="entry name" value="HMG"/>
    <property type="match status" value="1"/>
</dbReference>
<gene>
    <name evidence="9" type="ORF">OSB1V03_LOCUS3212</name>
</gene>
<feature type="region of interest" description="Disordered" evidence="7">
    <location>
        <begin position="1"/>
        <end position="61"/>
    </location>
</feature>
<feature type="compositionally biased region" description="Basic and acidic residues" evidence="7">
    <location>
        <begin position="458"/>
        <end position="470"/>
    </location>
</feature>
<accession>A0A7R9KH01</accession>
<dbReference type="GO" id="GO:0005634">
    <property type="term" value="C:nucleus"/>
    <property type="evidence" value="ECO:0007669"/>
    <property type="project" value="UniProtKB-UniRule"/>
</dbReference>
<keyword evidence="3 6" id="KW-0238">DNA-binding</keyword>
<evidence type="ECO:0000256" key="4">
    <source>
        <dbReference type="ARBA" id="ARBA00023163"/>
    </source>
</evidence>
<dbReference type="CDD" id="cd21989">
    <property type="entry name" value="HMG-box_HBP2"/>
    <property type="match status" value="1"/>
</dbReference>
<feature type="compositionally biased region" description="Low complexity" evidence="7">
    <location>
        <begin position="583"/>
        <end position="599"/>
    </location>
</feature>